<dbReference type="EC" id="3.2.1.55" evidence="3"/>
<evidence type="ECO:0000256" key="7">
    <source>
        <dbReference type="ARBA" id="ARBA00023295"/>
    </source>
</evidence>
<evidence type="ECO:0000256" key="6">
    <source>
        <dbReference type="ARBA" id="ARBA00022801"/>
    </source>
</evidence>
<keyword evidence="5 8" id="KW-0732">Signal</keyword>
<dbReference type="OrthoDB" id="9795554at2"/>
<dbReference type="PANTHER" id="PTHR40631:SF2">
    <property type="entry name" value="ALPHA-L-ARABINOFURANOSIDASE"/>
    <property type="match status" value="1"/>
</dbReference>
<dbReference type="AlphaFoldDB" id="A0A1T4YA89"/>
<evidence type="ECO:0000256" key="1">
    <source>
        <dbReference type="ARBA" id="ARBA00001462"/>
    </source>
</evidence>
<sequence>MRASIHLSFLLPFICISHAADTPRPALNGQHWTVTHSQLFRAGPPGSFDEIAVKDPTIVQHEGQWHVFYTAKPKSSKERVPAELGYATASSLEGLHKAEHIQMLPILGGVMIAPQVFYFAPQKLWYLIGHTLVDKKLQPVFSTNPDIANVQGWIPMQRLQTNRQATRTWIDFWVICDEAKAHLFYSDHTDKLWRMECPLAEFPQGLSSAQEQLALQASGVSERGAWNFHEAAHIYRVQSDGRYLALLEGGYSHPVRKNVMEARDSRNRFMLAFTAERLEGPWTRVEPSENEFLAERDHLFNPDGTRCLRYTQVSHPELIRSGIDQRLEVPDYRLKLLFQGFDGSQVKDDYNYNDLPWELAIMENR</sequence>
<keyword evidence="6 9" id="KW-0378">Hydrolase</keyword>
<comment type="subcellular location">
    <subcellularLocation>
        <location evidence="2">Secreted</location>
    </subcellularLocation>
</comment>
<dbReference type="Proteomes" id="UP000190774">
    <property type="component" value="Unassembled WGS sequence"/>
</dbReference>
<dbReference type="SUPFAM" id="SSF75005">
    <property type="entry name" value="Arabinanase/levansucrase/invertase"/>
    <property type="match status" value="1"/>
</dbReference>
<dbReference type="STRING" id="48467.SAMN02745166_02708"/>
<protein>
    <recommendedName>
        <fullName evidence="3">non-reducing end alpha-L-arabinofuranosidase</fullName>
        <ecNumber evidence="3">3.2.1.55</ecNumber>
    </recommendedName>
</protein>
<dbReference type="PANTHER" id="PTHR40631">
    <property type="entry name" value="ALPHA-L-ARABINOFURANOSIDASE AXHA-2-RELATED"/>
    <property type="match status" value="1"/>
</dbReference>
<keyword evidence="10" id="KW-1185">Reference proteome</keyword>
<evidence type="ECO:0000256" key="5">
    <source>
        <dbReference type="ARBA" id="ARBA00022729"/>
    </source>
</evidence>
<dbReference type="InterPro" id="IPR005193">
    <property type="entry name" value="GH62_arabinosidase"/>
</dbReference>
<evidence type="ECO:0000313" key="9">
    <source>
        <dbReference type="EMBL" id="SKA98221.1"/>
    </source>
</evidence>
<evidence type="ECO:0000313" key="10">
    <source>
        <dbReference type="Proteomes" id="UP000190774"/>
    </source>
</evidence>
<evidence type="ECO:0000256" key="2">
    <source>
        <dbReference type="ARBA" id="ARBA00004613"/>
    </source>
</evidence>
<dbReference type="InterPro" id="IPR023296">
    <property type="entry name" value="Glyco_hydro_beta-prop_sf"/>
</dbReference>
<dbReference type="Gene3D" id="2.115.10.20">
    <property type="entry name" value="Glycosyl hydrolase domain, family 43"/>
    <property type="match status" value="1"/>
</dbReference>
<evidence type="ECO:0000256" key="8">
    <source>
        <dbReference type="SAM" id="SignalP"/>
    </source>
</evidence>
<comment type="catalytic activity">
    <reaction evidence="1">
        <text>Hydrolysis of terminal non-reducing alpha-L-arabinofuranoside residues in alpha-L-arabinosides.</text>
        <dbReference type="EC" id="3.2.1.55"/>
    </reaction>
</comment>
<evidence type="ECO:0000256" key="4">
    <source>
        <dbReference type="ARBA" id="ARBA00022525"/>
    </source>
</evidence>
<organism evidence="9 10">
    <name type="scientific">Prosthecobacter debontii</name>
    <dbReference type="NCBI Taxonomy" id="48467"/>
    <lineage>
        <taxon>Bacteria</taxon>
        <taxon>Pseudomonadati</taxon>
        <taxon>Verrucomicrobiota</taxon>
        <taxon>Verrucomicrobiia</taxon>
        <taxon>Verrucomicrobiales</taxon>
        <taxon>Verrucomicrobiaceae</taxon>
        <taxon>Prosthecobacter</taxon>
    </lineage>
</organism>
<dbReference type="GO" id="GO:0046373">
    <property type="term" value="P:L-arabinose metabolic process"/>
    <property type="evidence" value="ECO:0007669"/>
    <property type="project" value="InterPro"/>
</dbReference>
<gene>
    <name evidence="9" type="ORF">SAMN02745166_02708</name>
</gene>
<name>A0A1T4YA89_9BACT</name>
<reference evidence="10" key="1">
    <citation type="submission" date="2017-02" db="EMBL/GenBank/DDBJ databases">
        <authorList>
            <person name="Varghese N."/>
            <person name="Submissions S."/>
        </authorList>
    </citation>
    <scope>NUCLEOTIDE SEQUENCE [LARGE SCALE GENOMIC DNA]</scope>
    <source>
        <strain evidence="10">ATCC 700200</strain>
    </source>
</reference>
<proteinExistence type="predicted"/>
<dbReference type="GO" id="GO:0005576">
    <property type="term" value="C:extracellular region"/>
    <property type="evidence" value="ECO:0007669"/>
    <property type="project" value="UniProtKB-SubCell"/>
</dbReference>
<evidence type="ECO:0000256" key="3">
    <source>
        <dbReference type="ARBA" id="ARBA00012670"/>
    </source>
</evidence>
<feature type="chain" id="PRO_5012120309" description="non-reducing end alpha-L-arabinofuranosidase" evidence="8">
    <location>
        <begin position="20"/>
        <end position="365"/>
    </location>
</feature>
<dbReference type="RefSeq" id="WP_078813894.1">
    <property type="nucleotide sequence ID" value="NZ_FUYE01000008.1"/>
</dbReference>
<feature type="signal peptide" evidence="8">
    <location>
        <begin position="1"/>
        <end position="19"/>
    </location>
</feature>
<keyword evidence="4" id="KW-0964">Secreted</keyword>
<dbReference type="Pfam" id="PF03664">
    <property type="entry name" value="Glyco_hydro_62"/>
    <property type="match status" value="1"/>
</dbReference>
<accession>A0A1T4YA89</accession>
<dbReference type="GO" id="GO:0046556">
    <property type="term" value="F:alpha-L-arabinofuranosidase activity"/>
    <property type="evidence" value="ECO:0007669"/>
    <property type="project" value="UniProtKB-EC"/>
</dbReference>
<keyword evidence="7" id="KW-0326">Glycosidase</keyword>
<dbReference type="EMBL" id="FUYE01000008">
    <property type="protein sequence ID" value="SKA98221.1"/>
    <property type="molecule type" value="Genomic_DNA"/>
</dbReference>